<accession>A0AAN8ED67</accession>
<feature type="compositionally biased region" description="Polar residues" evidence="1">
    <location>
        <begin position="87"/>
        <end position="97"/>
    </location>
</feature>
<evidence type="ECO:0000313" key="2">
    <source>
        <dbReference type="EMBL" id="KAK5952844.1"/>
    </source>
</evidence>
<feature type="region of interest" description="Disordered" evidence="1">
    <location>
        <begin position="1"/>
        <end position="179"/>
    </location>
</feature>
<comment type="caution">
    <text evidence="2">The sequence shown here is derived from an EMBL/GenBank/DDBJ whole genome shotgun (WGS) entry which is preliminary data.</text>
</comment>
<name>A0AAN8ED67_9EURO</name>
<feature type="compositionally biased region" description="Acidic residues" evidence="1">
    <location>
        <begin position="27"/>
        <end position="42"/>
    </location>
</feature>
<reference evidence="2 3" key="1">
    <citation type="submission" date="2022-12" db="EMBL/GenBank/DDBJ databases">
        <title>Genomic features and morphological characterization of a novel Knufia sp. strain isolated from spacecraft assembly facility.</title>
        <authorList>
            <person name="Teixeira M."/>
            <person name="Chander A.M."/>
            <person name="Stajich J.E."/>
            <person name="Venkateswaran K."/>
        </authorList>
    </citation>
    <scope>NUCLEOTIDE SEQUENCE [LARGE SCALE GENOMIC DNA]</scope>
    <source>
        <strain evidence="2 3">FJI-L2-BK-P2</strain>
    </source>
</reference>
<feature type="compositionally biased region" description="Basic and acidic residues" evidence="1">
    <location>
        <begin position="1"/>
        <end position="10"/>
    </location>
</feature>
<keyword evidence="3" id="KW-1185">Reference proteome</keyword>
<evidence type="ECO:0000313" key="3">
    <source>
        <dbReference type="Proteomes" id="UP001316803"/>
    </source>
</evidence>
<dbReference type="EMBL" id="JAKLMC020000013">
    <property type="protein sequence ID" value="KAK5952844.1"/>
    <property type="molecule type" value="Genomic_DNA"/>
</dbReference>
<feature type="compositionally biased region" description="Basic and acidic residues" evidence="1">
    <location>
        <begin position="68"/>
        <end position="86"/>
    </location>
</feature>
<evidence type="ECO:0000256" key="1">
    <source>
        <dbReference type="SAM" id="MobiDB-lite"/>
    </source>
</evidence>
<gene>
    <name evidence="2" type="ORF">OHC33_005963</name>
</gene>
<dbReference type="Proteomes" id="UP001316803">
    <property type="component" value="Unassembled WGS sequence"/>
</dbReference>
<organism evidence="2 3">
    <name type="scientific">Knufia fluminis</name>
    <dbReference type="NCBI Taxonomy" id="191047"/>
    <lineage>
        <taxon>Eukaryota</taxon>
        <taxon>Fungi</taxon>
        <taxon>Dikarya</taxon>
        <taxon>Ascomycota</taxon>
        <taxon>Pezizomycotina</taxon>
        <taxon>Eurotiomycetes</taxon>
        <taxon>Chaetothyriomycetidae</taxon>
        <taxon>Chaetothyriales</taxon>
        <taxon>Trichomeriaceae</taxon>
        <taxon>Knufia</taxon>
    </lineage>
</organism>
<dbReference type="AlphaFoldDB" id="A0AAN8ED67"/>
<feature type="compositionally biased region" description="Basic and acidic residues" evidence="1">
    <location>
        <begin position="149"/>
        <end position="172"/>
    </location>
</feature>
<sequence length="179" mass="20509">MASTSEDGKFPSRRSKRLRQTSSGELSVEELLPDDMGYDADVEAVHPDIYEEPESETESIATPKRKFHTIDEELASRMKHLGHERSGTNSPQKATSTRGRKRRVLHEEVVQSRRGRTSDLEVVELVERSNTSPPKKRMKRSRPSSLNHMSDRSRQRLSEDIDRIMTTDRTEVNDAMDTT</sequence>
<proteinExistence type="predicted"/>
<protein>
    <submittedName>
        <fullName evidence="2">Uncharacterized protein</fullName>
    </submittedName>
</protein>
<feature type="compositionally biased region" description="Basic and acidic residues" evidence="1">
    <location>
        <begin position="105"/>
        <end position="119"/>
    </location>
</feature>